<dbReference type="PANTHER" id="PTHR13696">
    <property type="entry name" value="P-LOOP CONTAINING NUCLEOSIDE TRIPHOSPHATE HYDROLASE"/>
    <property type="match status" value="1"/>
</dbReference>
<dbReference type="Pfam" id="PF13614">
    <property type="entry name" value="AAA_31"/>
    <property type="match status" value="1"/>
</dbReference>
<protein>
    <submittedName>
        <fullName evidence="2">Chromosome partitioning protein</fullName>
    </submittedName>
</protein>
<dbReference type="AlphaFoldDB" id="S3N6N8"/>
<proteinExistence type="predicted"/>
<dbReference type="EMBL" id="ATGI01000039">
    <property type="protein sequence ID" value="EPF69929.1"/>
    <property type="molecule type" value="Genomic_DNA"/>
</dbReference>
<evidence type="ECO:0000313" key="3">
    <source>
        <dbReference type="Proteomes" id="UP000014568"/>
    </source>
</evidence>
<sequence length="278" mass="31041">MRTRVVFNQKGGVGKSSIAVNLAAISAEQGFKTLLIDLDPQANSSQYLLGDDATYSADKPALSPNIQDFFNEVLGQQQSKGLIGQAIGSLLKGRKPEFSDYIHQSPYQNLAVLPSSPDLTSLASALEAKHKIYKLRDAIQSLIGQYDRIYIDTPPAFNFFTLSALIASDGVLIPFDCDVFSKRALYSLIENVLETQDDHNEHLEIEGIIVNQYQSQAKLPREVVQQLKEESLPVFENMLPSSVLMKESHHKNMPLIYLAKDHKLTQAFKSLFNEIEKK</sequence>
<dbReference type="STRING" id="632955.GCA_000829675_02703"/>
<dbReference type="eggNOG" id="COG1192">
    <property type="taxonomic scope" value="Bacteria"/>
</dbReference>
<dbReference type="InterPro" id="IPR050678">
    <property type="entry name" value="DNA_Partitioning_ATPase"/>
</dbReference>
<feature type="domain" description="AAA" evidence="1">
    <location>
        <begin position="2"/>
        <end position="205"/>
    </location>
</feature>
<accession>S3N6N8</accession>
<reference evidence="2 3" key="1">
    <citation type="submission" date="2013-06" db="EMBL/GenBank/DDBJ databases">
        <title>The Genome Sequence of Acinetobacter rudis CIP 110305.</title>
        <authorList>
            <consortium name="The Broad Institute Genome Sequencing Platform"/>
            <consortium name="The Broad Institute Genome Sequencing Center for Infectious Disease"/>
            <person name="Cerqueira G."/>
            <person name="Feldgarden M."/>
            <person name="Courvalin P."/>
            <person name="Perichon B."/>
            <person name="Grillot-Courvalin C."/>
            <person name="Clermont D."/>
            <person name="Rocha E."/>
            <person name="Yoon E.-J."/>
            <person name="Nemec A."/>
            <person name="Young S.K."/>
            <person name="Zeng Q."/>
            <person name="Gargeya S."/>
            <person name="Fitzgerald M."/>
            <person name="Abouelleil A."/>
            <person name="Alvarado L."/>
            <person name="Berlin A.M."/>
            <person name="Chapman S.B."/>
            <person name="Dewar J."/>
            <person name="Goldberg J."/>
            <person name="Griggs A."/>
            <person name="Gujja S."/>
            <person name="Hansen M."/>
            <person name="Howarth C."/>
            <person name="Imamovic A."/>
            <person name="Larimer J."/>
            <person name="McCowan C."/>
            <person name="Murphy C."/>
            <person name="Pearson M."/>
            <person name="Priest M."/>
            <person name="Roberts A."/>
            <person name="Saif S."/>
            <person name="Shea T."/>
            <person name="Sykes S."/>
            <person name="Wortman J."/>
            <person name="Nusbaum C."/>
            <person name="Birren B."/>
        </authorList>
    </citation>
    <scope>NUCLEOTIDE SEQUENCE [LARGE SCALE GENOMIC DNA]</scope>
    <source>
        <strain evidence="2 3">CIP 110305</strain>
    </source>
</reference>
<dbReference type="RefSeq" id="WP_016657851.1">
    <property type="nucleotide sequence ID" value="NZ_KE340355.1"/>
</dbReference>
<keyword evidence="3" id="KW-1185">Reference proteome</keyword>
<evidence type="ECO:0000313" key="2">
    <source>
        <dbReference type="EMBL" id="EPF69929.1"/>
    </source>
</evidence>
<dbReference type="OrthoDB" id="9785810at2"/>
<dbReference type="CDD" id="cd02042">
    <property type="entry name" value="ParAB_family"/>
    <property type="match status" value="1"/>
</dbReference>
<dbReference type="PATRIC" id="fig|421052.3.peg.3423"/>
<dbReference type="HOGENOM" id="CLU_037612_1_4_6"/>
<gene>
    <name evidence="2" type="ORF">F945_03491</name>
</gene>
<dbReference type="InterPro" id="IPR025669">
    <property type="entry name" value="AAA_dom"/>
</dbReference>
<dbReference type="SUPFAM" id="SSF52540">
    <property type="entry name" value="P-loop containing nucleoside triphosphate hydrolases"/>
    <property type="match status" value="1"/>
</dbReference>
<dbReference type="Proteomes" id="UP000014568">
    <property type="component" value="Unassembled WGS sequence"/>
</dbReference>
<dbReference type="PANTHER" id="PTHR13696:SF52">
    <property type="entry name" value="PARA FAMILY PROTEIN CT_582"/>
    <property type="match status" value="1"/>
</dbReference>
<evidence type="ECO:0000259" key="1">
    <source>
        <dbReference type="Pfam" id="PF13614"/>
    </source>
</evidence>
<comment type="caution">
    <text evidence="2">The sequence shown here is derived from an EMBL/GenBank/DDBJ whole genome shotgun (WGS) entry which is preliminary data.</text>
</comment>
<dbReference type="InterPro" id="IPR027417">
    <property type="entry name" value="P-loop_NTPase"/>
</dbReference>
<dbReference type="Gene3D" id="3.40.50.300">
    <property type="entry name" value="P-loop containing nucleotide triphosphate hydrolases"/>
    <property type="match status" value="1"/>
</dbReference>
<name>S3N6N8_9GAMM</name>
<organism evidence="2 3">
    <name type="scientific">Acinetobacter rudis CIP 110305</name>
    <dbReference type="NCBI Taxonomy" id="421052"/>
    <lineage>
        <taxon>Bacteria</taxon>
        <taxon>Pseudomonadati</taxon>
        <taxon>Pseudomonadota</taxon>
        <taxon>Gammaproteobacteria</taxon>
        <taxon>Moraxellales</taxon>
        <taxon>Moraxellaceae</taxon>
        <taxon>Acinetobacter</taxon>
    </lineage>
</organism>